<sequence>MKISNASISQKKINKLANNSPSSVMSIWEKIKDWFGLSQEKKVLTLIYNIYFNQEATILEKSRDFFSLKKLAGEQYKNEFKHIVDGNDIQYIIDFKDSSILFRSDITPFIENIKNELNFDLQNESNKFLEIFINDYYDKKNYDAEDYKKKVISFRTALMKHINKKKNYPNEKNFSLDIFEQKKSFNDKYNYLKENSEKYSVSINKDKLIEKLYNPLSLDKQIELRKQVEVDIPRCDLKYDDENITDINSLESKLALPNEKDIILIFELIHQGIFPIIKDSFDKYEPIASMYSAFTGKTSIDIKNNEGVYVITINNKKEIKESDIEKLIQLSNFILNDFDYDSMKLYIENFIDDPITKEKVDAALEQYKIQIMEITEDSIGDKFNYKKNRFLLLEEEINVKFEFNPSQDKGLTISTDESKVEYSLLKS</sequence>
<proteinExistence type="predicted"/>
<accession>A0AAJ3HRV6</accession>
<comment type="caution">
    <text evidence="1">The sequence shown here is derived from an EMBL/GenBank/DDBJ whole genome shotgun (WGS) entry which is preliminary data.</text>
</comment>
<organism evidence="1 2">
    <name type="scientific">Proteus hauseri ATCC 700826</name>
    <dbReference type="NCBI Taxonomy" id="1354271"/>
    <lineage>
        <taxon>Bacteria</taxon>
        <taxon>Pseudomonadati</taxon>
        <taxon>Pseudomonadota</taxon>
        <taxon>Gammaproteobacteria</taxon>
        <taxon>Enterobacterales</taxon>
        <taxon>Morganellaceae</taxon>
        <taxon>Proteus</taxon>
    </lineage>
</organism>
<dbReference type="AlphaFoldDB" id="A0AAJ3HRV6"/>
<dbReference type="Gene3D" id="3.30.2440.10">
    <property type="entry name" value="Secreted effector protein SifA"/>
    <property type="match status" value="1"/>
</dbReference>
<dbReference type="RefSeq" id="WP_064719975.1">
    <property type="nucleotide sequence ID" value="NZ_LXEV01000023.1"/>
</dbReference>
<evidence type="ECO:0000313" key="1">
    <source>
        <dbReference type="EMBL" id="OAT46521.1"/>
    </source>
</evidence>
<name>A0AAJ3HRV6_PROHU</name>
<gene>
    <name evidence="1" type="ORF">M997_2002</name>
</gene>
<keyword evidence="2" id="KW-1185">Reference proteome</keyword>
<dbReference type="Proteomes" id="UP000078250">
    <property type="component" value="Unassembled WGS sequence"/>
</dbReference>
<evidence type="ECO:0000313" key="2">
    <source>
        <dbReference type="Proteomes" id="UP000078250"/>
    </source>
</evidence>
<protein>
    <submittedName>
        <fullName evidence="1">Uncharacterized protein</fullName>
    </submittedName>
</protein>
<dbReference type="EMBL" id="LXEV01000023">
    <property type="protein sequence ID" value="OAT46521.1"/>
    <property type="molecule type" value="Genomic_DNA"/>
</dbReference>
<reference evidence="1 2" key="1">
    <citation type="submission" date="2016-04" db="EMBL/GenBank/DDBJ databases">
        <title>ATOL: Assembling a taxonomically balanced genome-scale reconstruction of the evolutionary history of the Enterobacteriaceae.</title>
        <authorList>
            <person name="Plunkett G.III."/>
            <person name="Neeno-Eckwall E.C."/>
            <person name="Glasner J.D."/>
            <person name="Perna N.T."/>
        </authorList>
    </citation>
    <scope>NUCLEOTIDE SEQUENCE [LARGE SCALE GENOMIC DNA]</scope>
    <source>
        <strain evidence="1 2">ATCC 700826</strain>
    </source>
</reference>